<keyword evidence="1" id="KW-1133">Transmembrane helix</keyword>
<feature type="transmembrane region" description="Helical" evidence="1">
    <location>
        <begin position="100"/>
        <end position="120"/>
    </location>
</feature>
<dbReference type="Proteomes" id="UP000051497">
    <property type="component" value="Unassembled WGS sequence"/>
</dbReference>
<accession>A0A0Q9YWK2</accession>
<evidence type="ECO:0000313" key="4">
    <source>
        <dbReference type="Proteomes" id="UP000051497"/>
    </source>
</evidence>
<feature type="transmembrane region" description="Helical" evidence="1">
    <location>
        <begin position="132"/>
        <end position="154"/>
    </location>
</feature>
<comment type="caution">
    <text evidence="2">The sequence shown here is derived from an EMBL/GenBank/DDBJ whole genome shotgun (WGS) entry which is preliminary data.</text>
</comment>
<name>A0A0Q9YWK2_9GAMM</name>
<evidence type="ECO:0000313" key="2">
    <source>
        <dbReference type="EMBL" id="KRG20499.1"/>
    </source>
</evidence>
<dbReference type="EMBL" id="LKAJ02000001">
    <property type="protein sequence ID" value="MCS5712208.1"/>
    <property type="molecule type" value="Genomic_DNA"/>
</dbReference>
<reference evidence="2" key="1">
    <citation type="submission" date="2015-09" db="EMBL/GenBank/DDBJ databases">
        <title>Draft Genome Sequences of Two Novel Amoeba-resistant Intranuclear Bacteria, Candidatus Berkiella cookevillensis and Candidatus Berkiella aquae.</title>
        <authorList>
            <person name="Mehari Y.T."/>
            <person name="Arivett B.A."/>
            <person name="Farone A.L."/>
            <person name="Gunderson J.H."/>
            <person name="Farone M.B."/>
        </authorList>
    </citation>
    <scope>NUCLEOTIDE SEQUENCE [LARGE SCALE GENOMIC DNA]</scope>
    <source>
        <strain evidence="2">HT99</strain>
    </source>
</reference>
<proteinExistence type="predicted"/>
<organism evidence="2">
    <name type="scientific">Candidatus Berkiella aquae</name>
    <dbReference type="NCBI Taxonomy" id="295108"/>
    <lineage>
        <taxon>Bacteria</taxon>
        <taxon>Pseudomonadati</taxon>
        <taxon>Pseudomonadota</taxon>
        <taxon>Gammaproteobacteria</taxon>
        <taxon>Candidatus Berkiellales</taxon>
        <taxon>Candidatus Berkiellaceae</taxon>
        <taxon>Candidatus Berkiella</taxon>
    </lineage>
</organism>
<evidence type="ECO:0000256" key="1">
    <source>
        <dbReference type="SAM" id="Phobius"/>
    </source>
</evidence>
<feature type="transmembrane region" description="Helical" evidence="1">
    <location>
        <begin position="160"/>
        <end position="180"/>
    </location>
</feature>
<keyword evidence="4" id="KW-1185">Reference proteome</keyword>
<protein>
    <submittedName>
        <fullName evidence="2">Uncharacterized protein</fullName>
    </submittedName>
</protein>
<evidence type="ECO:0000313" key="3">
    <source>
        <dbReference type="EMBL" id="MCS5712208.1"/>
    </source>
</evidence>
<keyword evidence="1" id="KW-0472">Membrane</keyword>
<dbReference type="STRING" id="295108.HT99x_02429"/>
<reference evidence="3" key="2">
    <citation type="journal article" date="2016" name="Genome Announc.">
        <title>Draft Genome Sequences of Two Novel Amoeba-Resistant Intranuclear Bacteria, 'Candidatus Berkiella cookevillensis' and 'Candidatus Berkiella aquae'.</title>
        <authorList>
            <person name="Mehari Y.T."/>
            <person name="Arivett B.A."/>
            <person name="Farone A.L."/>
            <person name="Gunderson J.H."/>
            <person name="Farone M.B."/>
        </authorList>
    </citation>
    <scope>NUCLEOTIDE SEQUENCE</scope>
    <source>
        <strain evidence="3">HT99</strain>
    </source>
</reference>
<dbReference type="OrthoDB" id="5948702at2"/>
<dbReference type="AlphaFoldDB" id="A0A0Q9YWK2"/>
<sequence>MRKVIAALVGATVVFIWSGLSWMVFPWHNWDIKTFKEEGKVVAEALKTQSDGHGLYMIPYCDPKTAKDPEKEKEWIAKAQQGPFAYMVVKPEGVKWDMKLALAVQFLIGLGVAFIAAILLGYCKATSLIGRAWFVTFAVTAGAVLVQLSNWNWWAFPTTATLVNIADVVIAWYLAGLFMAKIIK</sequence>
<dbReference type="EMBL" id="LKAJ01000011">
    <property type="protein sequence ID" value="KRG20499.1"/>
    <property type="molecule type" value="Genomic_DNA"/>
</dbReference>
<gene>
    <name evidence="3" type="ORF">HT99x_012260</name>
    <name evidence="2" type="ORF">HT99x_02429</name>
</gene>
<reference evidence="3" key="3">
    <citation type="submission" date="2021-06" db="EMBL/GenBank/DDBJ databases">
        <title>Genomic Description and Analysis of Intracellular Bacteria, Candidatus Berkiella cookevillensis and Candidatus Berkiella aquae.</title>
        <authorList>
            <person name="Kidane D.T."/>
            <person name="Mehari Y.T."/>
            <person name="Rice F.C."/>
            <person name="Arivett B.A."/>
            <person name="Farone A.L."/>
            <person name="Berk S.G."/>
            <person name="Farone M.B."/>
        </authorList>
    </citation>
    <scope>NUCLEOTIDE SEQUENCE</scope>
    <source>
        <strain evidence="3">HT99</strain>
    </source>
</reference>
<keyword evidence="1" id="KW-0812">Transmembrane</keyword>
<dbReference type="RefSeq" id="WP_075067040.1">
    <property type="nucleotide sequence ID" value="NZ_LKAJ02000001.1"/>
</dbReference>